<gene>
    <name evidence="1" type="ORF">H9814_09025</name>
</gene>
<evidence type="ECO:0000313" key="2">
    <source>
        <dbReference type="Proteomes" id="UP000824028"/>
    </source>
</evidence>
<protein>
    <submittedName>
        <fullName evidence="1">Uncharacterized protein</fullName>
    </submittedName>
</protein>
<dbReference type="Proteomes" id="UP000824028">
    <property type="component" value="Unassembled WGS sequence"/>
</dbReference>
<evidence type="ECO:0000313" key="1">
    <source>
        <dbReference type="EMBL" id="HIZ33656.1"/>
    </source>
</evidence>
<organism evidence="1 2">
    <name type="scientific">Candidatus Bacteroides merdigallinarum</name>
    <dbReference type="NCBI Taxonomy" id="2838473"/>
    <lineage>
        <taxon>Bacteria</taxon>
        <taxon>Pseudomonadati</taxon>
        <taxon>Bacteroidota</taxon>
        <taxon>Bacteroidia</taxon>
        <taxon>Bacteroidales</taxon>
        <taxon>Bacteroidaceae</taxon>
        <taxon>Bacteroides</taxon>
    </lineage>
</organism>
<dbReference type="AlphaFoldDB" id="A0A9D2EAB6"/>
<proteinExistence type="predicted"/>
<comment type="caution">
    <text evidence="1">The sequence shown here is derived from an EMBL/GenBank/DDBJ whole genome shotgun (WGS) entry which is preliminary data.</text>
</comment>
<name>A0A9D2EAB6_9BACE</name>
<accession>A0A9D2EAB6</accession>
<sequence length="148" mass="17363">MDNKPRTDIERTLLKTEIEAVFHKRNIDSDCDTIARLLEPYRKTLCESLRQGNHADAVTILLEVFESLSYHFVQGEHYDYFDDMYSPDYVCQDMMKAVIDAIKSGHFPTEEVQRLKDGMEKLKHTEAYEEYGVPFAIGEWERFQGDED</sequence>
<reference evidence="1" key="1">
    <citation type="journal article" date="2021" name="PeerJ">
        <title>Extensive microbial diversity within the chicken gut microbiome revealed by metagenomics and culture.</title>
        <authorList>
            <person name="Gilroy R."/>
            <person name="Ravi A."/>
            <person name="Getino M."/>
            <person name="Pursley I."/>
            <person name="Horton D.L."/>
            <person name="Alikhan N.F."/>
            <person name="Baker D."/>
            <person name="Gharbi K."/>
            <person name="Hall N."/>
            <person name="Watson M."/>
            <person name="Adriaenssens E.M."/>
            <person name="Foster-Nyarko E."/>
            <person name="Jarju S."/>
            <person name="Secka A."/>
            <person name="Antonio M."/>
            <person name="Oren A."/>
            <person name="Chaudhuri R.R."/>
            <person name="La Ragione R."/>
            <person name="Hildebrand F."/>
            <person name="Pallen M.J."/>
        </authorList>
    </citation>
    <scope>NUCLEOTIDE SEQUENCE</scope>
    <source>
        <strain evidence="1">ChiHjej9B8-1298</strain>
    </source>
</reference>
<reference evidence="1" key="2">
    <citation type="submission" date="2021-04" db="EMBL/GenBank/DDBJ databases">
        <authorList>
            <person name="Gilroy R."/>
        </authorList>
    </citation>
    <scope>NUCLEOTIDE SEQUENCE</scope>
    <source>
        <strain evidence="1">ChiHjej9B8-1298</strain>
    </source>
</reference>
<dbReference type="EMBL" id="DXBX01000071">
    <property type="protein sequence ID" value="HIZ33656.1"/>
    <property type="molecule type" value="Genomic_DNA"/>
</dbReference>